<gene>
    <name evidence="4" type="primary">pdxA</name>
    <name evidence="4" type="ORF">COB67_06450</name>
</gene>
<evidence type="ECO:0000313" key="5">
    <source>
        <dbReference type="Proteomes" id="UP000218113"/>
    </source>
</evidence>
<name>A0A2A4T575_9DELT</name>
<dbReference type="NCBIfam" id="TIGR00557">
    <property type="entry name" value="pdxA"/>
    <property type="match status" value="1"/>
</dbReference>
<dbReference type="SUPFAM" id="SSF53659">
    <property type="entry name" value="Isocitrate/Isopropylmalate dehydrogenase-like"/>
    <property type="match status" value="1"/>
</dbReference>
<dbReference type="PANTHER" id="PTHR30004">
    <property type="entry name" value="4-HYDROXYTHREONINE-4-PHOSPHATE DEHYDROGENASE"/>
    <property type="match status" value="1"/>
</dbReference>
<keyword evidence="3" id="KW-0520">NAD</keyword>
<accession>A0A2A4T575</accession>
<reference evidence="5" key="1">
    <citation type="submission" date="2017-08" db="EMBL/GenBank/DDBJ databases">
        <title>A dynamic microbial community with high functional redundancy inhabits the cold, oxic subseafloor aquifer.</title>
        <authorList>
            <person name="Tully B.J."/>
            <person name="Wheat C.G."/>
            <person name="Glazer B.T."/>
            <person name="Huber J.A."/>
        </authorList>
    </citation>
    <scope>NUCLEOTIDE SEQUENCE [LARGE SCALE GENOMIC DNA]</scope>
</reference>
<dbReference type="GO" id="GO:0046872">
    <property type="term" value="F:metal ion binding"/>
    <property type="evidence" value="ECO:0007669"/>
    <property type="project" value="UniProtKB-KW"/>
</dbReference>
<keyword evidence="2" id="KW-0560">Oxidoreductase</keyword>
<dbReference type="AlphaFoldDB" id="A0A2A4T575"/>
<organism evidence="4 5">
    <name type="scientific">SAR324 cluster bacterium</name>
    <dbReference type="NCBI Taxonomy" id="2024889"/>
    <lineage>
        <taxon>Bacteria</taxon>
        <taxon>Deltaproteobacteria</taxon>
        <taxon>SAR324 cluster</taxon>
    </lineage>
</organism>
<proteinExistence type="predicted"/>
<comment type="caution">
    <text evidence="4">The sequence shown here is derived from an EMBL/GenBank/DDBJ whole genome shotgun (WGS) entry which is preliminary data.</text>
</comment>
<evidence type="ECO:0000256" key="3">
    <source>
        <dbReference type="ARBA" id="ARBA00023027"/>
    </source>
</evidence>
<keyword evidence="1" id="KW-0479">Metal-binding</keyword>
<dbReference type="PANTHER" id="PTHR30004:SF6">
    <property type="entry name" value="D-THREONATE 4-PHOSPHATE DEHYDROGENASE"/>
    <property type="match status" value="1"/>
</dbReference>
<dbReference type="Proteomes" id="UP000218113">
    <property type="component" value="Unassembled WGS sequence"/>
</dbReference>
<dbReference type="EMBL" id="NVSR01000034">
    <property type="protein sequence ID" value="PCI28429.1"/>
    <property type="molecule type" value="Genomic_DNA"/>
</dbReference>
<evidence type="ECO:0000256" key="1">
    <source>
        <dbReference type="ARBA" id="ARBA00022723"/>
    </source>
</evidence>
<dbReference type="GO" id="GO:0016491">
    <property type="term" value="F:oxidoreductase activity"/>
    <property type="evidence" value="ECO:0007669"/>
    <property type="project" value="UniProtKB-KW"/>
</dbReference>
<dbReference type="Gene3D" id="3.40.718.10">
    <property type="entry name" value="Isopropylmalate Dehydrogenase"/>
    <property type="match status" value="1"/>
</dbReference>
<protein>
    <submittedName>
        <fullName evidence="4">4-hydroxythreonine-4-phosphate dehydrogenase PdxA</fullName>
    </submittedName>
</protein>
<dbReference type="GO" id="GO:0051287">
    <property type="term" value="F:NAD binding"/>
    <property type="evidence" value="ECO:0007669"/>
    <property type="project" value="InterPro"/>
</dbReference>
<dbReference type="Pfam" id="PF04166">
    <property type="entry name" value="PdxA"/>
    <property type="match status" value="1"/>
</dbReference>
<evidence type="ECO:0000313" key="4">
    <source>
        <dbReference type="EMBL" id="PCI28429.1"/>
    </source>
</evidence>
<sequence>MKPILAITMGDPAGVGPEIVAKALSESKQIEDFIPIVIGDKTVLEETLRALKLSTPILAFNQIEELEYQEGSISVLDFQRLDRRGFAKGIVHQGSGDFSYQAVVLAVELCRQKKVQAMVTAPICKEAWHRAGHCFDGHTGLIASLTQTTNYRMLLASEKLKTLHVTAHIPLREACDTLSQELVYQSILLGNQHLQRLGIPKPRIAVCGLNPHAGENGIFGTEDLEKILPAIQQAQQENIEVFGPLPADTVFLKAFQGNFDMVIAQYHDQGHIPGKLIAFDTGVNVTLGLPIIRTSVDHGTAFDIAGKGIADHGNLHCAIQYALKMIQFN</sequence>
<evidence type="ECO:0000256" key="2">
    <source>
        <dbReference type="ARBA" id="ARBA00023002"/>
    </source>
</evidence>
<dbReference type="InterPro" id="IPR005255">
    <property type="entry name" value="PdxA_fam"/>
</dbReference>